<dbReference type="InterPro" id="IPR051681">
    <property type="entry name" value="Ser/Thr_Kinases-Pseudokinases"/>
</dbReference>
<dbReference type="InterPro" id="IPR000719">
    <property type="entry name" value="Prot_kinase_dom"/>
</dbReference>
<dbReference type="PANTHER" id="PTHR44329:SF214">
    <property type="entry name" value="PROTEIN KINASE DOMAIN-CONTAINING PROTEIN"/>
    <property type="match status" value="1"/>
</dbReference>
<dbReference type="InterPro" id="IPR011009">
    <property type="entry name" value="Kinase-like_dom_sf"/>
</dbReference>
<dbReference type="Proteomes" id="UP000789901">
    <property type="component" value="Unassembled WGS sequence"/>
</dbReference>
<protein>
    <submittedName>
        <fullName evidence="2">26095_t:CDS:1</fullName>
    </submittedName>
</protein>
<keyword evidence="3" id="KW-1185">Reference proteome</keyword>
<dbReference type="EMBL" id="CAJVQB010064465">
    <property type="protein sequence ID" value="CAG8841021.1"/>
    <property type="molecule type" value="Genomic_DNA"/>
</dbReference>
<dbReference type="Pfam" id="PF00069">
    <property type="entry name" value="Pkinase"/>
    <property type="match status" value="1"/>
</dbReference>
<dbReference type="PANTHER" id="PTHR44329">
    <property type="entry name" value="SERINE/THREONINE-PROTEIN KINASE TNNI3K-RELATED"/>
    <property type="match status" value="1"/>
</dbReference>
<reference evidence="2 3" key="1">
    <citation type="submission" date="2021-06" db="EMBL/GenBank/DDBJ databases">
        <authorList>
            <person name="Kallberg Y."/>
            <person name="Tangrot J."/>
            <person name="Rosling A."/>
        </authorList>
    </citation>
    <scope>NUCLEOTIDE SEQUENCE [LARGE SCALE GENOMIC DNA]</scope>
    <source>
        <strain evidence="2 3">120-4 pot B 10/14</strain>
    </source>
</reference>
<dbReference type="PROSITE" id="PS50011">
    <property type="entry name" value="PROTEIN_KINASE_DOM"/>
    <property type="match status" value="1"/>
</dbReference>
<name>A0ABN7WUX3_GIGMA</name>
<feature type="non-terminal residue" evidence="2">
    <location>
        <position position="241"/>
    </location>
</feature>
<feature type="domain" description="Protein kinase" evidence="1">
    <location>
        <begin position="1"/>
        <end position="167"/>
    </location>
</feature>
<dbReference type="Gene3D" id="1.10.510.10">
    <property type="entry name" value="Transferase(Phosphotransferase) domain 1"/>
    <property type="match status" value="1"/>
</dbReference>
<evidence type="ECO:0000259" key="1">
    <source>
        <dbReference type="PROSITE" id="PS50011"/>
    </source>
</evidence>
<accession>A0ABN7WUX3</accession>
<organism evidence="2 3">
    <name type="scientific">Gigaspora margarita</name>
    <dbReference type="NCBI Taxonomy" id="4874"/>
    <lineage>
        <taxon>Eukaryota</taxon>
        <taxon>Fungi</taxon>
        <taxon>Fungi incertae sedis</taxon>
        <taxon>Mucoromycota</taxon>
        <taxon>Glomeromycotina</taxon>
        <taxon>Glomeromycetes</taxon>
        <taxon>Diversisporales</taxon>
        <taxon>Gigasporaceae</taxon>
        <taxon>Gigaspora</taxon>
    </lineage>
</organism>
<gene>
    <name evidence="2" type="ORF">GMARGA_LOCUS35206</name>
</gene>
<proteinExistence type="predicted"/>
<comment type="caution">
    <text evidence="2">The sequence shown here is derived from an EMBL/GenBank/DDBJ whole genome shotgun (WGS) entry which is preliminary data.</text>
</comment>
<dbReference type="SUPFAM" id="SSF56112">
    <property type="entry name" value="Protein kinase-like (PK-like)"/>
    <property type="match status" value="1"/>
</dbReference>
<sequence length="241" mass="28032">YDWTSKITSLLCISETLLQMHDLGLLHCDLHSGNILQSIFTLYEFSMERPFITDFGLSKAINETMKKECGDMVGVLPYIAPEVLLGNQYTDKSEIYSFGILMSEFSTGKLPFCNMELGSTFVIQICYENLRPEFAEGTPKPYIDLAMKCLDRDPLKRPNIREVHDYFKKWQMVTLKKCMPSEYFSPVINDYVTFNAEEFEENKNLFLEFVKSDEINTNAKPYNKQGKKNYMIKLMNFKDVL</sequence>
<evidence type="ECO:0000313" key="2">
    <source>
        <dbReference type="EMBL" id="CAG8841021.1"/>
    </source>
</evidence>
<feature type="non-terminal residue" evidence="2">
    <location>
        <position position="1"/>
    </location>
</feature>
<evidence type="ECO:0000313" key="3">
    <source>
        <dbReference type="Proteomes" id="UP000789901"/>
    </source>
</evidence>